<evidence type="ECO:0000256" key="1">
    <source>
        <dbReference type="ARBA" id="ARBA00008007"/>
    </source>
</evidence>
<dbReference type="AlphaFoldDB" id="H3S9V6"/>
<evidence type="ECO:0000313" key="3">
    <source>
        <dbReference type="Proteomes" id="UP000003900"/>
    </source>
</evidence>
<dbReference type="GO" id="GO:0016757">
    <property type="term" value="F:glycosyltransferase activity"/>
    <property type="evidence" value="ECO:0007669"/>
    <property type="project" value="UniProtKB-KW"/>
</dbReference>
<evidence type="ECO:0000313" key="2">
    <source>
        <dbReference type="EMBL" id="EHQ64224.1"/>
    </source>
</evidence>
<dbReference type="CDD" id="cd06223">
    <property type="entry name" value="PRTases_typeI"/>
    <property type="match status" value="1"/>
</dbReference>
<dbReference type="PATRIC" id="fig|1131935.3.peg.274"/>
<dbReference type="EMBL" id="AHKH01000002">
    <property type="protein sequence ID" value="EHQ64224.1"/>
    <property type="molecule type" value="Genomic_DNA"/>
</dbReference>
<dbReference type="InterPro" id="IPR029057">
    <property type="entry name" value="PRTase-like"/>
</dbReference>
<dbReference type="InterPro" id="IPR000836">
    <property type="entry name" value="PRTase_dom"/>
</dbReference>
<dbReference type="RefSeq" id="WP_006674797.1">
    <property type="nucleotide sequence ID" value="NZ_AHKH01000002.1"/>
</dbReference>
<dbReference type="PANTHER" id="PTHR47505">
    <property type="entry name" value="DNA UTILIZATION PROTEIN YHGH"/>
    <property type="match status" value="1"/>
</dbReference>
<keyword evidence="2" id="KW-0328">Glycosyltransferase</keyword>
<accession>H3S9V6</accession>
<sequence length="309" mass="34866">MAEPAAQGHWLERRLQRLLRPQALLCNVCGQALGASADAFYKEIRETALTVKLCGRCLRDISWIQLIGCISCGRGIRCPDCTRDPLASHGLAANRSVVQYNEAMKQWLAEYKFRGNIRYESVMAAMMLSSYSMLFRSVYSAENQEAVPNWVAFQPVRKLRKWLWGTPLEEVLPDLVTYVPSTAARLQVRGFNQAERLARLLGQAWSRPVVALLDRKQDGEKQSKQERRGRERSAAEAFALNRHAPAEAARALSSASVGMIKRREHIRILIIDDVYTTGSTLRACARQLSRLNDAFSIPLKIASYTWARA</sequence>
<dbReference type="PANTHER" id="PTHR47505:SF1">
    <property type="entry name" value="DNA UTILIZATION PROTEIN YHGH"/>
    <property type="match status" value="1"/>
</dbReference>
<keyword evidence="3" id="KW-1185">Reference proteome</keyword>
<comment type="caution">
    <text evidence="2">The sequence shown here is derived from an EMBL/GenBank/DDBJ whole genome shotgun (WGS) entry which is preliminary data.</text>
</comment>
<keyword evidence="2" id="KW-0808">Transferase</keyword>
<proteinExistence type="inferred from homology"/>
<dbReference type="Gene3D" id="3.40.50.2020">
    <property type="match status" value="1"/>
</dbReference>
<dbReference type="Proteomes" id="UP000003900">
    <property type="component" value="Unassembled WGS sequence"/>
</dbReference>
<dbReference type="SUPFAM" id="SSF53271">
    <property type="entry name" value="PRTase-like"/>
    <property type="match status" value="1"/>
</dbReference>
<comment type="similarity">
    <text evidence="1">Belongs to the ComF/GntX family.</text>
</comment>
<protein>
    <submittedName>
        <fullName evidence="2">Amidophosphoribosyltransferase-like protein</fullName>
    </submittedName>
</protein>
<name>H3S9V6_9BACL</name>
<dbReference type="InterPro" id="IPR051910">
    <property type="entry name" value="ComF/GntX_DNA_util-trans"/>
</dbReference>
<dbReference type="OrthoDB" id="9779910at2"/>
<reference evidence="2 3" key="1">
    <citation type="journal article" date="2012" name="J. Bacteriol.">
        <title>Genome Sequence of the Pattern-Forming Social Bacterium Paenibacillus dendritiformis C454 Chiral Morphotype.</title>
        <authorList>
            <person name="Sirota-Madi A."/>
            <person name="Olender T."/>
            <person name="Helman Y."/>
            <person name="Brainis I."/>
            <person name="Finkelshtein A."/>
            <person name="Roth D."/>
            <person name="Hagai E."/>
            <person name="Leshkowitz D."/>
            <person name="Brodsky L."/>
            <person name="Galatenko V."/>
            <person name="Nikolaev V."/>
            <person name="Gutnick D.L."/>
            <person name="Lancet D."/>
            <person name="Ben-Jacob E."/>
        </authorList>
    </citation>
    <scope>NUCLEOTIDE SEQUENCE [LARGE SCALE GENOMIC DNA]</scope>
    <source>
        <strain evidence="2 3">C454</strain>
    </source>
</reference>
<organism evidence="2 3">
    <name type="scientific">Paenibacillus dendritiformis C454</name>
    <dbReference type="NCBI Taxonomy" id="1131935"/>
    <lineage>
        <taxon>Bacteria</taxon>
        <taxon>Bacillati</taxon>
        <taxon>Bacillota</taxon>
        <taxon>Bacilli</taxon>
        <taxon>Bacillales</taxon>
        <taxon>Paenibacillaceae</taxon>
        <taxon>Paenibacillus</taxon>
    </lineage>
</organism>
<gene>
    <name evidence="2" type="ORF">PDENDC454_01445</name>
</gene>
<dbReference type="STRING" id="1131935.PDENDC454_01445"/>